<proteinExistence type="predicted"/>
<gene>
    <name evidence="1" type="ORF">ACFPRH_13105</name>
</gene>
<dbReference type="Proteomes" id="UP001596160">
    <property type="component" value="Unassembled WGS sequence"/>
</dbReference>
<dbReference type="EMBL" id="JBHSKP010000007">
    <property type="protein sequence ID" value="MFC5152677.1"/>
    <property type="molecule type" value="Genomic_DNA"/>
</dbReference>
<name>A0ABW0AGN7_9ACTN</name>
<sequence length="118" mass="12633">MAATHPDHSDLPALYSAEVSVFGERWAMYVIGPDLVAVAGPDDLGPADTLVEAHPDDPGRYLIAIDGEVPVLPRENAVRQLEKHGFVVAGEAHDDSRTDHGWTQAASALWTAPCRPAL</sequence>
<accession>A0ABW0AGN7</accession>
<protein>
    <submittedName>
        <fullName evidence="1">Uncharacterized protein</fullName>
    </submittedName>
</protein>
<evidence type="ECO:0000313" key="2">
    <source>
        <dbReference type="Proteomes" id="UP001596160"/>
    </source>
</evidence>
<organism evidence="1 2">
    <name type="scientific">Streptomyces amakusaensis</name>
    <dbReference type="NCBI Taxonomy" id="67271"/>
    <lineage>
        <taxon>Bacteria</taxon>
        <taxon>Bacillati</taxon>
        <taxon>Actinomycetota</taxon>
        <taxon>Actinomycetes</taxon>
        <taxon>Kitasatosporales</taxon>
        <taxon>Streptomycetaceae</taxon>
        <taxon>Streptomyces</taxon>
    </lineage>
</organism>
<comment type="caution">
    <text evidence="1">The sequence shown here is derived from an EMBL/GenBank/DDBJ whole genome shotgun (WGS) entry which is preliminary data.</text>
</comment>
<dbReference type="RefSeq" id="WP_344479215.1">
    <property type="nucleotide sequence ID" value="NZ_BAAASB010000011.1"/>
</dbReference>
<keyword evidence="2" id="KW-1185">Reference proteome</keyword>
<evidence type="ECO:0000313" key="1">
    <source>
        <dbReference type="EMBL" id="MFC5152677.1"/>
    </source>
</evidence>
<reference evidence="2" key="1">
    <citation type="journal article" date="2019" name="Int. J. Syst. Evol. Microbiol.">
        <title>The Global Catalogue of Microorganisms (GCM) 10K type strain sequencing project: providing services to taxonomists for standard genome sequencing and annotation.</title>
        <authorList>
            <consortium name="The Broad Institute Genomics Platform"/>
            <consortium name="The Broad Institute Genome Sequencing Center for Infectious Disease"/>
            <person name="Wu L."/>
            <person name="Ma J."/>
        </authorList>
    </citation>
    <scope>NUCLEOTIDE SEQUENCE [LARGE SCALE GENOMIC DNA]</scope>
    <source>
        <strain evidence="2">PCU 266</strain>
    </source>
</reference>